<organism evidence="2 3">
    <name type="scientific">Actinomycetospora endophytica</name>
    <dbReference type="NCBI Taxonomy" id="2291215"/>
    <lineage>
        <taxon>Bacteria</taxon>
        <taxon>Bacillati</taxon>
        <taxon>Actinomycetota</taxon>
        <taxon>Actinomycetes</taxon>
        <taxon>Pseudonocardiales</taxon>
        <taxon>Pseudonocardiaceae</taxon>
        <taxon>Actinomycetospora</taxon>
    </lineage>
</organism>
<reference evidence="2 3" key="1">
    <citation type="submission" date="2021-11" db="EMBL/GenBank/DDBJ databases">
        <title>Draft genome sequence of Actinomycetospora sp. SF1 isolated from the rhizosphere soil.</title>
        <authorList>
            <person name="Duangmal K."/>
            <person name="Chantavorakit T."/>
        </authorList>
    </citation>
    <scope>NUCLEOTIDE SEQUENCE [LARGE SCALE GENOMIC DNA]</scope>
    <source>
        <strain evidence="2 3">TBRC 5722</strain>
    </source>
</reference>
<feature type="transmembrane region" description="Helical" evidence="1">
    <location>
        <begin position="53"/>
        <end position="84"/>
    </location>
</feature>
<evidence type="ECO:0000313" key="3">
    <source>
        <dbReference type="Proteomes" id="UP001199469"/>
    </source>
</evidence>
<name>A0ABS8P5H7_9PSEU</name>
<keyword evidence="1" id="KW-0812">Transmembrane</keyword>
<sequence length="85" mass="9290">MPDRSTGAWRRPEAATEQTGQIDMTDLFARLDALDAKVEAKHRRPATKARRPISWQAVTIVVVVVLALCALVGFLAAIGFFAIVL</sequence>
<protein>
    <recommendedName>
        <fullName evidence="4">DUF3040 family protein</fullName>
    </recommendedName>
</protein>
<keyword evidence="1" id="KW-1133">Transmembrane helix</keyword>
<dbReference type="RefSeq" id="WP_230731708.1">
    <property type="nucleotide sequence ID" value="NZ_JAJNDB010000001.1"/>
</dbReference>
<keyword evidence="3" id="KW-1185">Reference proteome</keyword>
<evidence type="ECO:0000313" key="2">
    <source>
        <dbReference type="EMBL" id="MCD2193499.1"/>
    </source>
</evidence>
<evidence type="ECO:0008006" key="4">
    <source>
        <dbReference type="Google" id="ProtNLM"/>
    </source>
</evidence>
<keyword evidence="1" id="KW-0472">Membrane</keyword>
<proteinExistence type="predicted"/>
<dbReference type="EMBL" id="JAJNDB010000001">
    <property type="protein sequence ID" value="MCD2193499.1"/>
    <property type="molecule type" value="Genomic_DNA"/>
</dbReference>
<accession>A0ABS8P5H7</accession>
<evidence type="ECO:0000256" key="1">
    <source>
        <dbReference type="SAM" id="Phobius"/>
    </source>
</evidence>
<comment type="caution">
    <text evidence="2">The sequence shown here is derived from an EMBL/GenBank/DDBJ whole genome shotgun (WGS) entry which is preliminary data.</text>
</comment>
<gene>
    <name evidence="2" type="ORF">LQ327_08900</name>
</gene>
<dbReference type="Proteomes" id="UP001199469">
    <property type="component" value="Unassembled WGS sequence"/>
</dbReference>